<evidence type="ECO:0000256" key="4">
    <source>
        <dbReference type="ARBA" id="ARBA00022676"/>
    </source>
</evidence>
<evidence type="ECO:0000256" key="3">
    <source>
        <dbReference type="ARBA" id="ARBA00005735"/>
    </source>
</evidence>
<evidence type="ECO:0000256" key="7">
    <source>
        <dbReference type="ARBA" id="ARBA00022968"/>
    </source>
</evidence>
<dbReference type="Pfam" id="PF13733">
    <property type="entry name" value="Glyco_transf_7N"/>
    <property type="match status" value="1"/>
</dbReference>
<feature type="domain" description="Galactosyltransferase C-terminal" evidence="12">
    <location>
        <begin position="203"/>
        <end position="259"/>
    </location>
</feature>
<dbReference type="Proteomes" id="UP001485043">
    <property type="component" value="Unassembled WGS sequence"/>
</dbReference>
<dbReference type="Pfam" id="PF02709">
    <property type="entry name" value="Glyco_transf_7C"/>
    <property type="match status" value="1"/>
</dbReference>
<keyword evidence="4" id="KW-0328">Glycosyltransferase</keyword>
<keyword evidence="8 11" id="KW-1133">Transmembrane helix</keyword>
<feature type="transmembrane region" description="Helical" evidence="11">
    <location>
        <begin position="7"/>
        <end position="28"/>
    </location>
</feature>
<proteinExistence type="inferred from homology"/>
<keyword evidence="7" id="KW-0735">Signal-anchor</keyword>
<dbReference type="PRINTS" id="PR02050">
    <property type="entry name" value="B14GALTRFASE"/>
</dbReference>
<dbReference type="GO" id="GO:0005794">
    <property type="term" value="C:Golgi apparatus"/>
    <property type="evidence" value="ECO:0007669"/>
    <property type="project" value="TreeGrafter"/>
</dbReference>
<dbReference type="SUPFAM" id="SSF53448">
    <property type="entry name" value="Nucleotide-diphospho-sugar transferases"/>
    <property type="match status" value="1"/>
</dbReference>
<name>A0AAW1S2C7_9CHLO</name>
<dbReference type="PANTHER" id="PTHR19300">
    <property type="entry name" value="BETA-1,4-GALACTOSYLTRANSFERASE"/>
    <property type="match status" value="1"/>
</dbReference>
<accession>A0AAW1S2C7</accession>
<evidence type="ECO:0000313" key="15">
    <source>
        <dbReference type="Proteomes" id="UP001485043"/>
    </source>
</evidence>
<keyword evidence="5" id="KW-0808">Transferase</keyword>
<dbReference type="GO" id="GO:0008378">
    <property type="term" value="F:galactosyltransferase activity"/>
    <property type="evidence" value="ECO:0007669"/>
    <property type="project" value="TreeGrafter"/>
</dbReference>
<evidence type="ECO:0000256" key="8">
    <source>
        <dbReference type="ARBA" id="ARBA00022989"/>
    </source>
</evidence>
<keyword evidence="9 11" id="KW-0472">Membrane</keyword>
<dbReference type="AlphaFoldDB" id="A0AAW1S2C7"/>
<feature type="domain" description="Galactosyltransferase N-terminal" evidence="13">
    <location>
        <begin position="98"/>
        <end position="191"/>
    </location>
</feature>
<dbReference type="InterPro" id="IPR003859">
    <property type="entry name" value="Galactosyl_T"/>
</dbReference>
<dbReference type="InterPro" id="IPR027791">
    <property type="entry name" value="Galactosyl_T_C"/>
</dbReference>
<evidence type="ECO:0000256" key="5">
    <source>
        <dbReference type="ARBA" id="ARBA00022679"/>
    </source>
</evidence>
<keyword evidence="6 11" id="KW-0812">Transmembrane</keyword>
<dbReference type="GO" id="GO:0005975">
    <property type="term" value="P:carbohydrate metabolic process"/>
    <property type="evidence" value="ECO:0007669"/>
    <property type="project" value="InterPro"/>
</dbReference>
<evidence type="ECO:0000259" key="12">
    <source>
        <dbReference type="Pfam" id="PF02709"/>
    </source>
</evidence>
<protein>
    <submittedName>
        <fullName evidence="14">Uncharacterized protein</fullName>
    </submittedName>
</protein>
<keyword evidence="10" id="KW-0325">Glycoprotein</keyword>
<gene>
    <name evidence="14" type="ORF">WJX84_005991</name>
</gene>
<dbReference type="GO" id="GO:0016020">
    <property type="term" value="C:membrane"/>
    <property type="evidence" value="ECO:0007669"/>
    <property type="project" value="UniProtKB-SubCell"/>
</dbReference>
<evidence type="ECO:0000259" key="13">
    <source>
        <dbReference type="Pfam" id="PF13733"/>
    </source>
</evidence>
<sequence length="359" mass="40002">MRPKRPGTVVLSVALAIVFVVVLVQLGFSRHRLSHTLQPGSSATRGSLDLFSGSQADSNQLSQALLTFQQHSVLAEARSLSNQHTSITAKEHSVTIQQCQPDLVKGQNEQLAVLIAVRDRSLELEVLLPHLRQHLDRQGIQHHLWVVEQHGTEPFNRGFLLNIGFLAAAEDSNLSQYISLHDVDLLPTAGINYAFPRDEGFVHLAAELPEFNFAPPYPRFFGGASLVSSALFQAVNGYSNEYWGWGGEDDDMALRLVRQVIGGWKSDDHFGSGNAVPRPAKGCGQFLEINAARQPLSDQHWLANQQHFKRWAEAKQTDPAAEGLSTIQAWRDLLMAWRSDDRCTHLQVKLPEHLRPSRP</sequence>
<comment type="caution">
    <text evidence="14">The sequence shown here is derived from an EMBL/GenBank/DDBJ whole genome shotgun (WGS) entry which is preliminary data.</text>
</comment>
<dbReference type="PANTHER" id="PTHR19300:SF57">
    <property type="entry name" value="BETA-1,4-N-ACETYLGALACTOSAMINYLTRANSFERASE"/>
    <property type="match status" value="1"/>
</dbReference>
<keyword evidence="15" id="KW-1185">Reference proteome</keyword>
<comment type="similarity">
    <text evidence="3">Belongs to the glycosyltransferase 7 family.</text>
</comment>
<dbReference type="Gene3D" id="3.90.550.10">
    <property type="entry name" value="Spore Coat Polysaccharide Biosynthesis Protein SpsA, Chain A"/>
    <property type="match status" value="1"/>
</dbReference>
<evidence type="ECO:0000256" key="11">
    <source>
        <dbReference type="SAM" id="Phobius"/>
    </source>
</evidence>
<dbReference type="EMBL" id="JALJOV010001827">
    <property type="protein sequence ID" value="KAK9839758.1"/>
    <property type="molecule type" value="Genomic_DNA"/>
</dbReference>
<organism evidence="14 15">
    <name type="scientific">Apatococcus fuscideae</name>
    <dbReference type="NCBI Taxonomy" id="2026836"/>
    <lineage>
        <taxon>Eukaryota</taxon>
        <taxon>Viridiplantae</taxon>
        <taxon>Chlorophyta</taxon>
        <taxon>core chlorophytes</taxon>
        <taxon>Trebouxiophyceae</taxon>
        <taxon>Chlorellales</taxon>
        <taxon>Chlorellaceae</taxon>
        <taxon>Apatococcus</taxon>
    </lineage>
</organism>
<evidence type="ECO:0000256" key="10">
    <source>
        <dbReference type="ARBA" id="ARBA00023180"/>
    </source>
</evidence>
<evidence type="ECO:0000256" key="9">
    <source>
        <dbReference type="ARBA" id="ARBA00023136"/>
    </source>
</evidence>
<dbReference type="InterPro" id="IPR027995">
    <property type="entry name" value="Galactosyl_T_N"/>
</dbReference>
<evidence type="ECO:0000256" key="2">
    <source>
        <dbReference type="ARBA" id="ARBA00004922"/>
    </source>
</evidence>
<evidence type="ECO:0000256" key="6">
    <source>
        <dbReference type="ARBA" id="ARBA00022692"/>
    </source>
</evidence>
<evidence type="ECO:0000256" key="1">
    <source>
        <dbReference type="ARBA" id="ARBA00004606"/>
    </source>
</evidence>
<evidence type="ECO:0000313" key="14">
    <source>
        <dbReference type="EMBL" id="KAK9839758.1"/>
    </source>
</evidence>
<reference evidence="14 15" key="1">
    <citation type="journal article" date="2024" name="Nat. Commun.">
        <title>Phylogenomics reveals the evolutionary origins of lichenization in chlorophyte algae.</title>
        <authorList>
            <person name="Puginier C."/>
            <person name="Libourel C."/>
            <person name="Otte J."/>
            <person name="Skaloud P."/>
            <person name="Haon M."/>
            <person name="Grisel S."/>
            <person name="Petersen M."/>
            <person name="Berrin J.G."/>
            <person name="Delaux P.M."/>
            <person name="Dal Grande F."/>
            <person name="Keller J."/>
        </authorList>
    </citation>
    <scope>NUCLEOTIDE SEQUENCE [LARGE SCALE GENOMIC DNA]</scope>
    <source>
        <strain evidence="14 15">SAG 2523</strain>
    </source>
</reference>
<dbReference type="InterPro" id="IPR029044">
    <property type="entry name" value="Nucleotide-diphossugar_trans"/>
</dbReference>
<comment type="pathway">
    <text evidence="2">Protein modification; protein glycosylation.</text>
</comment>
<comment type="subcellular location">
    <subcellularLocation>
        <location evidence="1">Membrane</location>
        <topology evidence="1">Single-pass type II membrane protein</topology>
    </subcellularLocation>
</comment>